<evidence type="ECO:0000313" key="4">
    <source>
        <dbReference type="EMBL" id="TGY76410.1"/>
    </source>
</evidence>
<keyword evidence="2" id="KW-0732">Signal</keyword>
<dbReference type="Pfam" id="PF07813">
    <property type="entry name" value="LTXXQ"/>
    <property type="match status" value="1"/>
</dbReference>
<gene>
    <name evidence="3" type="ORF">A4V02_10310</name>
    <name evidence="4" type="ORF">E5333_01275</name>
</gene>
<accession>A0A1Z2XHC4</accession>
<dbReference type="RefSeq" id="WP_068961354.1">
    <property type="nucleotide sequence ID" value="NZ_CAMQSA010000035.1"/>
</dbReference>
<reference evidence="5" key="1">
    <citation type="submission" date="2016-04" db="EMBL/GenBank/DDBJ databases">
        <title>Complete Genome Sequences of Twelve Strains of a Stable Defined Moderately Diverse Mouse Microbiota 2 (sDMDMm2).</title>
        <authorList>
            <person name="Uchimura Y."/>
            <person name="Wyss M."/>
            <person name="Brugiroux S."/>
            <person name="Limenitakis J.P."/>
            <person name="Stecher B."/>
            <person name="McCoy K.D."/>
            <person name="Macpherson A.J."/>
        </authorList>
    </citation>
    <scope>NUCLEOTIDE SEQUENCE [LARGE SCALE GENOMIC DNA]</scope>
    <source>
        <strain evidence="5">YL27</strain>
    </source>
</reference>
<dbReference type="EMBL" id="CP015402">
    <property type="protein sequence ID" value="ANU64064.1"/>
    <property type="molecule type" value="Genomic_DNA"/>
</dbReference>
<dbReference type="Proteomes" id="UP000186351">
    <property type="component" value="Chromosome"/>
</dbReference>
<dbReference type="InterPro" id="IPR012899">
    <property type="entry name" value="LTXXQ"/>
</dbReference>
<reference evidence="4 6" key="3">
    <citation type="submission" date="2019-04" db="EMBL/GenBank/DDBJ databases">
        <title>Microbes associate with the intestines of laboratory mice.</title>
        <authorList>
            <person name="Navarre W."/>
            <person name="Wong E."/>
            <person name="Huang K."/>
            <person name="Tropini C."/>
            <person name="Ng K."/>
            <person name="Yu B."/>
        </authorList>
    </citation>
    <scope>NUCLEOTIDE SEQUENCE [LARGE SCALE GENOMIC DNA]</scope>
    <source>
        <strain evidence="4 6">NM06_A21</strain>
    </source>
</reference>
<dbReference type="OrthoDB" id="1081813at2"/>
<evidence type="ECO:0000313" key="6">
    <source>
        <dbReference type="Proteomes" id="UP000306630"/>
    </source>
</evidence>
<dbReference type="GO" id="GO:0042597">
    <property type="term" value="C:periplasmic space"/>
    <property type="evidence" value="ECO:0007669"/>
    <property type="project" value="InterPro"/>
</dbReference>
<evidence type="ECO:0000256" key="1">
    <source>
        <dbReference type="SAM" id="Coils"/>
    </source>
</evidence>
<evidence type="ECO:0000256" key="2">
    <source>
        <dbReference type="SAM" id="SignalP"/>
    </source>
</evidence>
<dbReference type="Proteomes" id="UP000306630">
    <property type="component" value="Unassembled WGS sequence"/>
</dbReference>
<evidence type="ECO:0000313" key="3">
    <source>
        <dbReference type="EMBL" id="ANU64064.1"/>
    </source>
</evidence>
<evidence type="ECO:0008006" key="7">
    <source>
        <dbReference type="Google" id="ProtNLM"/>
    </source>
</evidence>
<dbReference type="KEGG" id="pary:A4V02_10310"/>
<reference evidence="3" key="2">
    <citation type="submission" date="2017-04" db="EMBL/GenBank/DDBJ databases">
        <title>Complete Genome Sequences of Twelve Strains of a Stable Defined Moderately Diverse Mouse Microbiota 2 (sDMDMm2).</title>
        <authorList>
            <person name="Uchimura Y."/>
            <person name="Wyss M."/>
            <person name="Brugiroux S."/>
            <person name="Limenitakis J.P."/>
            <person name="Stecher B."/>
            <person name="McCoy K.D."/>
            <person name="Macpherson A.J."/>
        </authorList>
    </citation>
    <scope>NUCLEOTIDE SEQUENCE</scope>
    <source>
        <strain evidence="3">YL27</strain>
    </source>
</reference>
<feature type="signal peptide" evidence="2">
    <location>
        <begin position="1"/>
        <end position="24"/>
    </location>
</feature>
<sequence>MYISRLISILLLLVATASTTSISAQDKADSRMNRQEWFKQMRVYKHDFLIKDLGLSQEQQEKFFPLYDAMSESIMKAQRDSRQLEHKINHSKTQVNDLEYEKATEAVIETRAKEVQIAKEYYAKFKGILTPAQIYRLTQSERRFTREVMKQHSRMKQKHSND</sequence>
<keyword evidence="1" id="KW-0175">Coiled coil</keyword>
<feature type="chain" id="PRO_5008529449" description="Periplasmic heavy metal sensor" evidence="2">
    <location>
        <begin position="25"/>
        <end position="162"/>
    </location>
</feature>
<organism evidence="3 5">
    <name type="scientific">Muribaculum intestinale</name>
    <dbReference type="NCBI Taxonomy" id="1796646"/>
    <lineage>
        <taxon>Bacteria</taxon>
        <taxon>Pseudomonadati</taxon>
        <taxon>Bacteroidota</taxon>
        <taxon>Bacteroidia</taxon>
        <taxon>Bacteroidales</taxon>
        <taxon>Muribaculaceae</taxon>
        <taxon>Muribaculum</taxon>
    </lineage>
</organism>
<dbReference type="Gene3D" id="1.20.120.1490">
    <property type="match status" value="1"/>
</dbReference>
<feature type="coiled-coil region" evidence="1">
    <location>
        <begin position="67"/>
        <end position="101"/>
    </location>
</feature>
<evidence type="ECO:0000313" key="5">
    <source>
        <dbReference type="Proteomes" id="UP000186351"/>
    </source>
</evidence>
<proteinExistence type="predicted"/>
<name>A0A1B1SB80_9BACT</name>
<dbReference type="AlphaFoldDB" id="A0A1B1SB80"/>
<accession>A0A1B1SB80</accession>
<dbReference type="GeneID" id="65537261"/>
<dbReference type="STRING" id="1796646.A4V02_10310"/>
<protein>
    <recommendedName>
        <fullName evidence="7">Periplasmic heavy metal sensor</fullName>
    </recommendedName>
</protein>
<dbReference type="EMBL" id="SRYD01000003">
    <property type="protein sequence ID" value="TGY76410.1"/>
    <property type="molecule type" value="Genomic_DNA"/>
</dbReference>
<keyword evidence="5" id="KW-1185">Reference proteome</keyword>